<dbReference type="InterPro" id="IPR009401">
    <property type="entry name" value="Med13_C"/>
</dbReference>
<evidence type="ECO:0000313" key="13">
    <source>
        <dbReference type="Proteomes" id="UP000095281"/>
    </source>
</evidence>
<evidence type="ECO:0000256" key="10">
    <source>
        <dbReference type="SAM" id="MobiDB-lite"/>
    </source>
</evidence>
<keyword evidence="5 9" id="KW-0805">Transcription regulation</keyword>
<comment type="subcellular location">
    <subcellularLocation>
        <location evidence="1 9">Nucleus</location>
    </subcellularLocation>
</comment>
<accession>A0A1I8B8F3</accession>
<dbReference type="InterPro" id="IPR041285">
    <property type="entry name" value="MID_MedPIWI"/>
</dbReference>
<evidence type="ECO:0000256" key="9">
    <source>
        <dbReference type="RuleBase" id="RU364134"/>
    </source>
</evidence>
<feature type="domain" description="MID" evidence="12">
    <location>
        <begin position="1743"/>
        <end position="2130"/>
    </location>
</feature>
<feature type="region of interest" description="Disordered" evidence="10">
    <location>
        <begin position="1925"/>
        <end position="1987"/>
    </location>
</feature>
<feature type="region of interest" description="Disordered" evidence="10">
    <location>
        <begin position="334"/>
        <end position="356"/>
    </location>
</feature>
<sequence length="2704" mass="301497">MSNGSVSPGSNIPTTSLEDCSTNIFQIAEINGLKWCCFTSNFSSNSPTLKAKSLTSTYAGVVGTENTDPVLRAYFDCLKENLLCTWRRRPPIASASAAYDNPIPRPDTQKELWIFWYTSEEPKLVEDFKSRGLNVVTHSESTDADAPRVEFEYETRTLFFKSLNSSIERRLLTEGFVRFGRWLCRPLELSPLYAEDKNTIPKFMNAIRFHYFLHRDSLVCASIVVQRQPSILRLSQCHFKEETQCTQPVVLAPWSIRAQLLPNQQNFLGDINTGKTVISSPNEEDTSFLSSTLSPEKNDEDGTCSKRRSSQIVESHWKEWKRIYPSLELLTTNSNGNKSSSNSANNKRRTSSGIFSSRGNSLSSLPRMVVIQLGGQFLLYPSAFVGILVDELIGPLPSKKTKSTLMADEATCGDILMDNVLDKPEKSSHSFSTRKSDFRTSQIRRHIYTGLFAARASFGLGCLRNPKNRISEAEHSDPFNYDLQQQRASDSMAEFGYDYMRREFCYCRICPQLGRSFPAVSSLTNLQKESQTCQTTANSLISNIHHPTTSFHRLEVFNEEIESNVDSSGRRHLFNSLSKNLSHRTRNFRPRIVNSSRSSSAMITSTSIPSHSRWMDSLDNSPDSSKISIQSKEHWGILNVLDEQIFFTPNNSNVLLDDQIINQTIHTSSSNGTINLESHCDIKPSTSFLYQQLQPNTCTSELERMILGDDDDDSEQQKVACPVNEGDPLGLLQRLVHQNLNQNLKWRKRKRKWNCVGIKSKKRKQLSWPTLSSLELLNIAHTEEKSNMFSDNPHSLLPLVNSDISHSIWQQISQHPASTVHQTSVSSHQPQSILMRMLISPSTEGIDAQQQQQYLNGKQPDISQQQNSVMAPIRTTNITEGLMAISQQQIISTTNQQIIDEHMDEYAVTPPALLDSDATLAIDHQQQQMIDQQVKDQQGIEMNIALHEMSFEERIHACSHSSLDLYSPPSTSGSALQTLFQQQHTPQNTILSPPASNERVDSVNAGGIPSTQIFHGGIPTTSNCATTCISQPTYSTMAAAAANAILQESMSKIYPTPPTPAQQFSPQNILLFSHHHLSHQFQSLSQPPVNTEQTIVSILGYFSEQLQHLPWEEPIYGSSDHNKAHTRHFCKNILSISDNIRDDKLNDINCVECSNILISLENQNQHNRPLKRACCESESIDKVTPNFMLKMLPNVGTLPTMHLHALAQRRSKADSQLEHRLQMEEQARFRVLVGNNSSEHVPQWSGGTWPVNFSQGPPPFPPIPSTHPHQQQGIRNFGPSIPIFQGSVQPMISQNEHFFGGHPMPITPLYHHSFARTPQQQLARQASFANNVQMSPQLQKASITNPLRSPPHTPSTSNPSPAATQTVNQIMAHYSDFVSPATIATTFKTLQPMTGNITTIFGKKFQDFLLNTNLCNFSLITLLIQDTIADLHYDIVFDACPLCCCNSNIRSFELGFYITSPINFLEFCDNLQQKQRQQHPQALLLKQWSGFRIPPVELQKCICGFSAVRHRYLCGQGSGLFQQDIDEALGSIYKPSQQSLLYNFNPNNLSDCKLIDLIRHLVISRDVSPLVRGRLSFVVNSTHSSEYLPYVDRFELNTRVNEIMSVCGIVLERQKGQGEDESILHPWGYQYANSVGEPRDTECLGIFDEVCDILRDPSSPPLVSCFSSNGRRFDQLTLRLFARIKNVGAIGSNNRVGEDENGRPEPIPKVIALSCTEREPLLLSPTMIRNWEQLELMPIDQPKDVLYLALVPDVNVLAEKCKIFLEELSSVYERRCRLGSHTRLEIKDSPKDAILRVGSSSSPLNLGYQMFTSLSTLFTRFGFNQHLNDPIIQKFASYMECCKQELQELAKFLTSNDFIFERRALLESIFRQQHIAQTTSLASPPDANAMPPPAMPNGSCYTFFTSSGQSSNALGVLAENGVNSSAIHQHPSPLSTPGFANQQQSPAGGSGPNSVPILHGNVGGDSSKAATSLLRTPSGTETAEELAKREDKLAKEMREQVDLLLSKEEQARRLQMPHVLVIYLINPFGQFAVTDHQQRHEQNASETSTGFSEKFEALSTAALLHAWNDFLSLLNYKRRSQLQLELLPIRKIYDYCAFMGMGDQQWDAGWRISAWDELRRMAFSIYTQPRLIHSNIAQEALSKSMTKFGTAEKMKEIFLTLGDNMFLLKQNCSPFLLAPERSINFLPHGHSNSLAISAITGSGNIGSGIGSQHTSGHKLQLLSADERILFLAYCLIADGNWLCASVTDERGSLLDTTLINLNAPSEDTLPPLEPQKEWKHKERHSQIADALQRLWLFVRSVMLGQEVHQWRLVINRMGKLGHAEFKIWNDMLSKRSLKAYNCSLKNNQSSVDGLSASTAFLNNCQACSNSHGWHETPALLSACLVSTEAEPHLRVFGSPCASTNSLDGQSPANGGVSNINSNTSNVIGSSASNIGNSANTKIGSSKGAGRHSLLQAQQWAAAQQQLQASPDDRSLTHIIVFPTILNVSCQQQEDIMHGGIDDDVFADFLGNCFSGDGAPDGMELVEDLVFDEGPRNEEEAPIDNQPMAIGYTITTAPVWPSSSRLDIPNGSSLSLDCGLSDAFWHNCPPASRQRRLAHLKSSLHINSTNLLQTDDYQQTTGKNASGPVGNQTNGNTITGTDKLAPNPLDLPNTDDILRYVLERQNALSWLNLDPVSGSRCSCLPIHMQAIHRLAESIGTIFGSS</sequence>
<protein>
    <recommendedName>
        <fullName evidence="3 9">Mediator of RNA polymerase II transcription subunit 13</fullName>
    </recommendedName>
</protein>
<feature type="compositionally biased region" description="Polar residues" evidence="10">
    <location>
        <begin position="1968"/>
        <end position="1981"/>
    </location>
</feature>
<evidence type="ECO:0000256" key="1">
    <source>
        <dbReference type="ARBA" id="ARBA00004123"/>
    </source>
</evidence>
<dbReference type="Pfam" id="PF18296">
    <property type="entry name" value="MID_MedPIWI"/>
    <property type="match status" value="1"/>
</dbReference>
<name>A0A1I8B8F3_MELHA</name>
<evidence type="ECO:0000313" key="14">
    <source>
        <dbReference type="WBParaSite" id="MhA1_Contig1606.frz3.fgene1"/>
    </source>
</evidence>
<dbReference type="Proteomes" id="UP000095281">
    <property type="component" value="Unplaced"/>
</dbReference>
<comment type="function">
    <text evidence="9">Component of the Mediator complex, a coactivator involved in regulated transcription of nearly all RNA polymerase II-dependent genes. Mediator functions as a bridge to convey information from gene-specific regulatory proteins to the basal RNA polymerase II transcription machinery. Mediator is recruited to promoters by direct interactions with regulatory proteins and serves as a scaffold for the assembly of a functional preinitiation complex with RNA polymerase II and the general transcription factors.</text>
</comment>
<dbReference type="WBParaSite" id="MhA1_Contig1606.frz3.fgene1">
    <property type="protein sequence ID" value="MhA1_Contig1606.frz3.fgene1"/>
    <property type="gene ID" value="MhA1_Contig1606.frz3.fgene1"/>
</dbReference>
<evidence type="ECO:0000256" key="7">
    <source>
        <dbReference type="ARBA" id="ARBA00023163"/>
    </source>
</evidence>
<proteinExistence type="inferred from homology"/>
<evidence type="ECO:0000259" key="11">
    <source>
        <dbReference type="Pfam" id="PF06333"/>
    </source>
</evidence>
<comment type="subunit">
    <text evidence="9">Component of the Mediator complex.</text>
</comment>
<dbReference type="GO" id="GO:0045944">
    <property type="term" value="P:positive regulation of transcription by RNA polymerase II"/>
    <property type="evidence" value="ECO:0007669"/>
    <property type="project" value="TreeGrafter"/>
</dbReference>
<dbReference type="Pfam" id="PF06333">
    <property type="entry name" value="Med13_C"/>
    <property type="match status" value="1"/>
</dbReference>
<evidence type="ECO:0000256" key="3">
    <source>
        <dbReference type="ARBA" id="ARBA00019618"/>
    </source>
</evidence>
<evidence type="ECO:0000259" key="12">
    <source>
        <dbReference type="Pfam" id="PF18296"/>
    </source>
</evidence>
<keyword evidence="6 9" id="KW-0010">Activator</keyword>
<keyword evidence="13" id="KW-1185">Reference proteome</keyword>
<feature type="compositionally biased region" description="Polar residues" evidence="10">
    <location>
        <begin position="1925"/>
        <end position="1947"/>
    </location>
</feature>
<feature type="compositionally biased region" description="Low complexity" evidence="10">
    <location>
        <begin position="1354"/>
        <end position="1363"/>
    </location>
</feature>
<dbReference type="PANTHER" id="PTHR48249">
    <property type="entry name" value="MEDIATOR OF RNA POLYMERASE II TRANSCRIPTION SUBUNIT 13"/>
    <property type="match status" value="1"/>
</dbReference>
<feature type="compositionally biased region" description="Low complexity" evidence="10">
    <location>
        <begin position="2629"/>
        <end position="2640"/>
    </location>
</feature>
<keyword evidence="4 9" id="KW-0678">Repressor</keyword>
<feature type="compositionally biased region" description="Polar residues" evidence="10">
    <location>
        <begin position="278"/>
        <end position="295"/>
    </location>
</feature>
<reference evidence="14" key="1">
    <citation type="submission" date="2016-11" db="UniProtKB">
        <authorList>
            <consortium name="WormBaseParasite"/>
        </authorList>
    </citation>
    <scope>IDENTIFICATION</scope>
</reference>
<evidence type="ECO:0000256" key="8">
    <source>
        <dbReference type="ARBA" id="ARBA00023242"/>
    </source>
</evidence>
<feature type="domain" description="Mediator complex subunit Med13 C-terminal" evidence="11">
    <location>
        <begin position="2220"/>
        <end position="2690"/>
    </location>
</feature>
<keyword evidence="8 9" id="KW-0539">Nucleus</keyword>
<keyword evidence="7 9" id="KW-0804">Transcription</keyword>
<evidence type="ECO:0000256" key="2">
    <source>
        <dbReference type="ARBA" id="ARBA00009354"/>
    </source>
</evidence>
<dbReference type="InterPro" id="IPR051139">
    <property type="entry name" value="Mediator_complx_sub13"/>
</dbReference>
<dbReference type="GO" id="GO:0016592">
    <property type="term" value="C:mediator complex"/>
    <property type="evidence" value="ECO:0007669"/>
    <property type="project" value="InterPro"/>
</dbReference>
<evidence type="ECO:0000256" key="4">
    <source>
        <dbReference type="ARBA" id="ARBA00022491"/>
    </source>
</evidence>
<comment type="similarity">
    <text evidence="2 9">Belongs to the Mediator complex subunit 13 family.</text>
</comment>
<feature type="region of interest" description="Disordered" evidence="10">
    <location>
        <begin position="278"/>
        <end position="308"/>
    </location>
</feature>
<evidence type="ECO:0000256" key="6">
    <source>
        <dbReference type="ARBA" id="ARBA00023159"/>
    </source>
</evidence>
<feature type="compositionally biased region" description="Low complexity" evidence="10">
    <location>
        <begin position="334"/>
        <end position="345"/>
    </location>
</feature>
<feature type="region of interest" description="Disordered" evidence="10">
    <location>
        <begin position="2617"/>
        <end position="2646"/>
    </location>
</feature>
<organism evidence="13 14">
    <name type="scientific">Meloidogyne hapla</name>
    <name type="common">Root-knot nematode worm</name>
    <dbReference type="NCBI Taxonomy" id="6305"/>
    <lineage>
        <taxon>Eukaryota</taxon>
        <taxon>Metazoa</taxon>
        <taxon>Ecdysozoa</taxon>
        <taxon>Nematoda</taxon>
        <taxon>Chromadorea</taxon>
        <taxon>Rhabditida</taxon>
        <taxon>Tylenchina</taxon>
        <taxon>Tylenchomorpha</taxon>
        <taxon>Tylenchoidea</taxon>
        <taxon>Meloidogynidae</taxon>
        <taxon>Meloidogyninae</taxon>
        <taxon>Meloidogyne</taxon>
    </lineage>
</organism>
<evidence type="ECO:0000256" key="5">
    <source>
        <dbReference type="ARBA" id="ARBA00023015"/>
    </source>
</evidence>
<dbReference type="PANTHER" id="PTHR48249:SF3">
    <property type="entry name" value="MEDIATOR OF RNA POLYMERASE II TRANSCRIPTION SUBUNIT 13"/>
    <property type="match status" value="1"/>
</dbReference>
<dbReference type="GO" id="GO:0003713">
    <property type="term" value="F:transcription coactivator activity"/>
    <property type="evidence" value="ECO:0007669"/>
    <property type="project" value="TreeGrafter"/>
</dbReference>
<feature type="region of interest" description="Disordered" evidence="10">
    <location>
        <begin position="1343"/>
        <end position="1363"/>
    </location>
</feature>